<keyword evidence="2" id="KW-1185">Reference proteome</keyword>
<evidence type="ECO:0000313" key="1">
    <source>
        <dbReference type="EMBL" id="SSC13109.1"/>
    </source>
</evidence>
<dbReference type="Proteomes" id="UP000250796">
    <property type="component" value="Chromosome MESINF"/>
</dbReference>
<proteinExistence type="predicted"/>
<dbReference type="AlphaFoldDB" id="A0A7Z7LGL5"/>
<evidence type="ECO:0000313" key="2">
    <source>
        <dbReference type="Proteomes" id="UP000250796"/>
    </source>
</evidence>
<sequence length="27" mass="3054">MNEMKRIKLFIVVASLVSIFTSCVKVP</sequence>
<reference evidence="1 2" key="1">
    <citation type="submission" date="2017-01" db="EMBL/GenBank/DDBJ databases">
        <authorList>
            <person name="Erauso G."/>
        </authorList>
    </citation>
    <scope>NUCLEOTIDE SEQUENCE [LARGE SCALE GENOMIC DNA]</scope>
    <source>
        <strain evidence="1">MESINF1</strain>
    </source>
</reference>
<name>A0A7Z7LGL5_9BACT</name>
<organism evidence="1 2">
    <name type="scientific">Mesotoga infera</name>
    <dbReference type="NCBI Taxonomy" id="1236046"/>
    <lineage>
        <taxon>Bacteria</taxon>
        <taxon>Thermotogati</taxon>
        <taxon>Thermotogota</taxon>
        <taxon>Thermotogae</taxon>
        <taxon>Kosmotogales</taxon>
        <taxon>Kosmotogaceae</taxon>
        <taxon>Mesotoga</taxon>
    </lineage>
</organism>
<dbReference type="PROSITE" id="PS51257">
    <property type="entry name" value="PROKAR_LIPOPROTEIN"/>
    <property type="match status" value="1"/>
</dbReference>
<dbReference type="KEGG" id="minf:MESINF_1665"/>
<accession>A0A7Z7LGL5</accession>
<protein>
    <submittedName>
        <fullName evidence="1">Uncharacterized protein</fullName>
    </submittedName>
</protein>
<dbReference type="EMBL" id="LS974202">
    <property type="protein sequence ID" value="SSC13109.1"/>
    <property type="molecule type" value="Genomic_DNA"/>
</dbReference>
<gene>
    <name evidence="1" type="ORF">MESINF_1665</name>
</gene>